<dbReference type="SUPFAM" id="SSF52172">
    <property type="entry name" value="CheY-like"/>
    <property type="match status" value="1"/>
</dbReference>
<dbReference type="SUPFAM" id="SSF46689">
    <property type="entry name" value="Homeodomain-like"/>
    <property type="match status" value="1"/>
</dbReference>
<dbReference type="CDD" id="cd00009">
    <property type="entry name" value="AAA"/>
    <property type="match status" value="1"/>
</dbReference>
<evidence type="ECO:0000259" key="6">
    <source>
        <dbReference type="PROSITE" id="PS50110"/>
    </source>
</evidence>
<dbReference type="Gene3D" id="3.40.50.300">
    <property type="entry name" value="P-loop containing nucleotide triphosphate hydrolases"/>
    <property type="match status" value="1"/>
</dbReference>
<dbReference type="GO" id="GO:0006355">
    <property type="term" value="P:regulation of DNA-templated transcription"/>
    <property type="evidence" value="ECO:0007669"/>
    <property type="project" value="InterPro"/>
</dbReference>
<dbReference type="Pfam" id="PF00072">
    <property type="entry name" value="Response_reg"/>
    <property type="match status" value="1"/>
</dbReference>
<name>A0A7V4G833_9BACT</name>
<sequence length="453" mass="49161">MARVMIIDDDEMFGEMVSDLIRDMGHEALAVPPLPGAAAGLPPTAPEVVFLSLSRPEEENVEILGRLRSLPDPPEIILLTGAGTPEGAELARSCGVWDALSRYSPPARLTLALAQALHFREAKKAGRSRRALRREGLVGNSPGMQRCYDFLARAADSDAPVLILGETGTGKELVALTLHANSRRAIHEFVAVNCAALPAATLPEALLEKTRQGTLFLDEVGELPFSLQEALVQRLRGSGLHPGESASFRLAAAAGPALESRVAAGGFNPALFSLLQPLSLTLPPLRERPEDLQDLVLYHVAKLCEGYGLPLKGFAGDFLPTLRAYPWPGNIRELVSALEQAVTAARNEPTLAARHLPGPVRHQGRMSLGDGEEAEAPSGAAPEEKPDPRSLPPLRVYREKVWAKAEKEYLQQLFTLADYNFPAACRLSGLSQPRLYALLKKHRLNRLRKSLEK</sequence>
<organism evidence="7">
    <name type="scientific">Desulfobacca acetoxidans</name>
    <dbReference type="NCBI Taxonomy" id="60893"/>
    <lineage>
        <taxon>Bacteria</taxon>
        <taxon>Pseudomonadati</taxon>
        <taxon>Thermodesulfobacteriota</taxon>
        <taxon>Desulfobaccia</taxon>
        <taxon>Desulfobaccales</taxon>
        <taxon>Desulfobaccaceae</taxon>
        <taxon>Desulfobacca</taxon>
    </lineage>
</organism>
<dbReference type="PANTHER" id="PTHR32071:SF113">
    <property type="entry name" value="ALGINATE BIOSYNTHESIS TRANSCRIPTIONAL REGULATORY PROTEIN ALGB"/>
    <property type="match status" value="1"/>
</dbReference>
<dbReference type="InterPro" id="IPR058031">
    <property type="entry name" value="AAA_lid_NorR"/>
</dbReference>
<dbReference type="GO" id="GO:0005524">
    <property type="term" value="F:ATP binding"/>
    <property type="evidence" value="ECO:0007669"/>
    <property type="project" value="UniProtKB-KW"/>
</dbReference>
<dbReference type="PROSITE" id="PS50045">
    <property type="entry name" value="SIGMA54_INTERACT_4"/>
    <property type="match status" value="1"/>
</dbReference>
<dbReference type="EMBL" id="DSXI01000314">
    <property type="protein sequence ID" value="HGS05139.1"/>
    <property type="molecule type" value="Genomic_DNA"/>
</dbReference>
<dbReference type="InterPro" id="IPR002078">
    <property type="entry name" value="Sigma_54_int"/>
</dbReference>
<feature type="region of interest" description="Disordered" evidence="4">
    <location>
        <begin position="355"/>
        <end position="392"/>
    </location>
</feature>
<feature type="domain" description="Response regulatory" evidence="6">
    <location>
        <begin position="3"/>
        <end position="117"/>
    </location>
</feature>
<keyword evidence="2" id="KW-0067">ATP-binding</keyword>
<dbReference type="PANTHER" id="PTHR32071">
    <property type="entry name" value="TRANSCRIPTIONAL REGULATORY PROTEIN"/>
    <property type="match status" value="1"/>
</dbReference>
<comment type="caution">
    <text evidence="7">The sequence shown here is derived from an EMBL/GenBank/DDBJ whole genome shotgun (WGS) entry which is preliminary data.</text>
</comment>
<proteinExistence type="predicted"/>
<feature type="domain" description="Sigma-54 factor interaction" evidence="5">
    <location>
        <begin position="137"/>
        <end position="343"/>
    </location>
</feature>
<dbReference type="InterPro" id="IPR025662">
    <property type="entry name" value="Sigma_54_int_dom_ATP-bd_1"/>
</dbReference>
<dbReference type="InterPro" id="IPR003593">
    <property type="entry name" value="AAA+_ATPase"/>
</dbReference>
<dbReference type="InterPro" id="IPR027417">
    <property type="entry name" value="P-loop_NTPase"/>
</dbReference>
<dbReference type="SMART" id="SM00382">
    <property type="entry name" value="AAA"/>
    <property type="match status" value="1"/>
</dbReference>
<dbReference type="GO" id="GO:0000160">
    <property type="term" value="P:phosphorelay signal transduction system"/>
    <property type="evidence" value="ECO:0007669"/>
    <property type="project" value="InterPro"/>
</dbReference>
<dbReference type="InterPro" id="IPR001789">
    <property type="entry name" value="Sig_transdc_resp-reg_receiver"/>
</dbReference>
<evidence type="ECO:0000256" key="4">
    <source>
        <dbReference type="SAM" id="MobiDB-lite"/>
    </source>
</evidence>
<dbReference type="Gene3D" id="3.40.50.2300">
    <property type="match status" value="1"/>
</dbReference>
<dbReference type="AlphaFoldDB" id="A0A7V4G833"/>
<evidence type="ECO:0000313" key="7">
    <source>
        <dbReference type="EMBL" id="HGS05139.1"/>
    </source>
</evidence>
<dbReference type="PROSITE" id="PS00675">
    <property type="entry name" value="SIGMA54_INTERACT_1"/>
    <property type="match status" value="1"/>
</dbReference>
<keyword evidence="1" id="KW-0547">Nucleotide-binding</keyword>
<comment type="caution">
    <text evidence="3">Lacks conserved residue(s) required for the propagation of feature annotation.</text>
</comment>
<dbReference type="SUPFAM" id="SSF52540">
    <property type="entry name" value="P-loop containing nucleoside triphosphate hydrolases"/>
    <property type="match status" value="1"/>
</dbReference>
<dbReference type="Pfam" id="PF14532">
    <property type="entry name" value="Sigma54_activ_2"/>
    <property type="match status" value="1"/>
</dbReference>
<evidence type="ECO:0000256" key="2">
    <source>
        <dbReference type="ARBA" id="ARBA00022840"/>
    </source>
</evidence>
<gene>
    <name evidence="7" type="ORF">ENT08_05280</name>
</gene>
<accession>A0A7V4G833</accession>
<protein>
    <submittedName>
        <fullName evidence="7">Sigma-54-dependent Fis family transcriptional regulator</fullName>
    </submittedName>
</protein>
<dbReference type="Gene3D" id="1.10.8.60">
    <property type="match status" value="1"/>
</dbReference>
<dbReference type="PROSITE" id="PS50110">
    <property type="entry name" value="RESPONSE_REGULATORY"/>
    <property type="match status" value="1"/>
</dbReference>
<dbReference type="SMART" id="SM00448">
    <property type="entry name" value="REC"/>
    <property type="match status" value="1"/>
</dbReference>
<dbReference type="InterPro" id="IPR011006">
    <property type="entry name" value="CheY-like_superfamily"/>
</dbReference>
<evidence type="ECO:0000256" key="3">
    <source>
        <dbReference type="PROSITE-ProRule" id="PRU00169"/>
    </source>
</evidence>
<evidence type="ECO:0000259" key="5">
    <source>
        <dbReference type="PROSITE" id="PS50045"/>
    </source>
</evidence>
<evidence type="ECO:0000256" key="1">
    <source>
        <dbReference type="ARBA" id="ARBA00022741"/>
    </source>
</evidence>
<reference evidence="7" key="1">
    <citation type="journal article" date="2020" name="mSystems">
        <title>Genome- and Community-Level Interaction Insights into Carbon Utilization and Element Cycling Functions of Hydrothermarchaeota in Hydrothermal Sediment.</title>
        <authorList>
            <person name="Zhou Z."/>
            <person name="Liu Y."/>
            <person name="Xu W."/>
            <person name="Pan J."/>
            <person name="Luo Z.H."/>
            <person name="Li M."/>
        </authorList>
    </citation>
    <scope>NUCLEOTIDE SEQUENCE [LARGE SCALE GENOMIC DNA]</scope>
    <source>
        <strain evidence="7">SpSt-548</strain>
    </source>
</reference>
<dbReference type="CDD" id="cd00156">
    <property type="entry name" value="REC"/>
    <property type="match status" value="1"/>
</dbReference>
<dbReference type="InterPro" id="IPR009057">
    <property type="entry name" value="Homeodomain-like_sf"/>
</dbReference>
<dbReference type="Pfam" id="PF25601">
    <property type="entry name" value="AAA_lid_14"/>
    <property type="match status" value="1"/>
</dbReference>